<dbReference type="InterPro" id="IPR021293">
    <property type="entry name" value="DUF2865"/>
</dbReference>
<keyword evidence="3" id="KW-1185">Reference proteome</keyword>
<protein>
    <recommendedName>
        <fullName evidence="4">DUF2865 domain-containing protein</fullName>
    </recommendedName>
</protein>
<dbReference type="Pfam" id="PF11064">
    <property type="entry name" value="DUF2865"/>
    <property type="match status" value="1"/>
</dbReference>
<evidence type="ECO:0008006" key="4">
    <source>
        <dbReference type="Google" id="ProtNLM"/>
    </source>
</evidence>
<gene>
    <name evidence="2" type="ORF">C5689_17235</name>
</gene>
<name>A0A2U1SLZ6_METSR</name>
<feature type="compositionally biased region" description="Low complexity" evidence="1">
    <location>
        <begin position="1"/>
        <end position="18"/>
    </location>
</feature>
<feature type="region of interest" description="Disordered" evidence="1">
    <location>
        <begin position="1"/>
        <end position="49"/>
    </location>
</feature>
<dbReference type="AlphaFoldDB" id="A0A2U1SLZ6"/>
<dbReference type="Proteomes" id="UP000245137">
    <property type="component" value="Unassembled WGS sequence"/>
</dbReference>
<evidence type="ECO:0000256" key="1">
    <source>
        <dbReference type="SAM" id="MobiDB-lite"/>
    </source>
</evidence>
<organism evidence="2 3">
    <name type="scientific">Methylosinus sporium</name>
    <dbReference type="NCBI Taxonomy" id="428"/>
    <lineage>
        <taxon>Bacteria</taxon>
        <taxon>Pseudomonadati</taxon>
        <taxon>Pseudomonadota</taxon>
        <taxon>Alphaproteobacteria</taxon>
        <taxon>Hyphomicrobiales</taxon>
        <taxon>Methylocystaceae</taxon>
        <taxon>Methylosinus</taxon>
    </lineage>
</organism>
<accession>A0A2U1SLZ6</accession>
<evidence type="ECO:0000313" key="2">
    <source>
        <dbReference type="EMBL" id="PWB92620.1"/>
    </source>
</evidence>
<comment type="caution">
    <text evidence="2">The sequence shown here is derived from an EMBL/GenBank/DDBJ whole genome shotgun (WGS) entry which is preliminary data.</text>
</comment>
<feature type="region of interest" description="Disordered" evidence="1">
    <location>
        <begin position="352"/>
        <end position="376"/>
    </location>
</feature>
<dbReference type="OrthoDB" id="7850882at2"/>
<dbReference type="EMBL" id="PUIV01000042">
    <property type="protein sequence ID" value="PWB92620.1"/>
    <property type="molecule type" value="Genomic_DNA"/>
</dbReference>
<evidence type="ECO:0000313" key="3">
    <source>
        <dbReference type="Proteomes" id="UP000245137"/>
    </source>
</evidence>
<feature type="compositionally biased region" description="Basic and acidic residues" evidence="1">
    <location>
        <begin position="365"/>
        <end position="376"/>
    </location>
</feature>
<reference evidence="2 3" key="1">
    <citation type="journal article" date="2018" name="Appl. Microbiol. Biotechnol.">
        <title>Co-cultivation of the strictly anaerobic methanogen Methanosarcina barkeri with aerobic methanotrophs in an oxygen-limited membrane bioreactor.</title>
        <authorList>
            <person name="In 't Zandt M.H."/>
            <person name="van den Bosch T.J.M."/>
            <person name="Rijkers R."/>
            <person name="van Kessel M.A.H.J."/>
            <person name="Jetten M.S.M."/>
            <person name="Welte C.U."/>
        </authorList>
    </citation>
    <scope>NUCLEOTIDE SEQUENCE [LARGE SCALE GENOMIC DNA]</scope>
    <source>
        <strain evidence="2 3">DSM 17706</strain>
    </source>
</reference>
<proteinExistence type="predicted"/>
<sequence length="397" mass="42927">MPDMVSSSTVSDSPASGAPLFESRDIGPMSAKHITNGTPSRKGPLPRKGPLRRLSGALVAFAMLFSSQAMAQSAYCDNLRAQIAAAGNSAGSARYRAAAATQQKEIDRTVAYGRSIGCDRQQFLFFGNAPPPQCGAINSRVAQMRANLASLHQGSGDGQRQALQARFDQQCRQQPVRVASRQRNIFEELFGAQEEEPTPVRELPMSPQDRDLDENGAPFARGGSMAVCVRACDGGFFPVSYSARRANLADLAELCRAQCPNLEVALYTRSPSRDMETAVSMDGEAYADHPNALKFTKSYDPTCSCRPPGRSWAETLTEAERLLAERNKDDLVVSAEKAEEMSRPVIARTARGAVSPNLPATEATQPEKRPVDAHETTREIVGADGVKKRVRVIAPTL</sequence>